<dbReference type="EMBL" id="MKKU01000026">
    <property type="protein sequence ID" value="RNF26833.1"/>
    <property type="molecule type" value="Genomic_DNA"/>
</dbReference>
<feature type="compositionally biased region" description="Polar residues" evidence="1">
    <location>
        <begin position="586"/>
        <end position="597"/>
    </location>
</feature>
<feature type="region of interest" description="Disordered" evidence="1">
    <location>
        <begin position="283"/>
        <end position="319"/>
    </location>
</feature>
<feature type="compositionally biased region" description="Low complexity" evidence="1">
    <location>
        <begin position="298"/>
        <end position="309"/>
    </location>
</feature>
<feature type="region of interest" description="Disordered" evidence="1">
    <location>
        <begin position="1"/>
        <end position="75"/>
    </location>
</feature>
<sequence length="829" mass="86537">MRPHQRQQQPRIALQRLQHQSPGGVAESSSTAVSQSPEASAATSDSAYASETSSEYTSEEVSETTYTPSNEPLFLSMPFGPTGRTESVLRAMSLVSGGCTEGPLSPWTEASIGLSTFSRGGTGRRGGVGNAHGGTNALPPAFLSAKGRKFPGQGTEAPQEPSSPLTRRNFTNAVTPAQWPPVSEIGTNVPGRTTAPPRPPNPMGDLHLPPIPDKPRPRTSGACVPPTTAGPFTHGPGSNTGRFALERHPGTRTVRPPTYPGDAGLTRVPEKAAIEGVAGRATAPSPLEFIPTKSEASAAPRGGAPFAPGGSDGGGGVEKDVRMLLGDAAKRRVGALRTEPAEKDGFGSAVRSASSVPSSWEGTVAAAVPPALGAGAGAKPPDGTAEVTTEAGSLEENVARVLAAAKRAAEGPRAALVVAQGVGLRVWDAPRPSTGRTAMVAKARARTGEVPCGDKRSEVVPANDAPHDIFSPLSPKAPGVGVLEKTQKFANEHHQKPPHQRQPQPLARCNVPRRLAEQRLLMEEKTQRRKFRILEATDRAVILNDIMEKQQSLNRHCTLRPGGEASGAQSPLRPPPQLNEKKSVAGSGTSEKPSRTVSRAPGGEARRSPLPHVLGAGLALARPIEGATFHSPKNAKAEKAVLHKPPGRRMKPTRRRAIKPLMELPPSNEVSLIELAEGDQRAANDGAESPNEAHRSSPSHGRSTFQNSEAGAAAIVHKPSFLDGEDAKNTAPVTCIASLDGERRCGSANSLNSSLYNLRQVPQPTHPLSPNPTGEMGEICRTSNISAAAASAGAGRDSKRRKVAGVGGVPRTGVLPSLKSAGRDIARRV</sequence>
<feature type="region of interest" description="Disordered" evidence="1">
    <location>
        <begin position="177"/>
        <end position="267"/>
    </location>
</feature>
<evidence type="ECO:0000313" key="3">
    <source>
        <dbReference type="Proteomes" id="UP000284403"/>
    </source>
</evidence>
<proteinExistence type="predicted"/>
<dbReference type="Proteomes" id="UP000284403">
    <property type="component" value="Unassembled WGS sequence"/>
</dbReference>
<feature type="compositionally biased region" description="Polar residues" evidence="1">
    <location>
        <begin position="696"/>
        <end position="705"/>
    </location>
</feature>
<reference evidence="2 3" key="1">
    <citation type="journal article" date="2018" name="BMC Genomics">
        <title>Genomic comparison of Trypanosoma conorhini and Trypanosoma rangeli to Trypanosoma cruzi strains of high and low virulence.</title>
        <authorList>
            <person name="Bradwell K.R."/>
            <person name="Koparde V.N."/>
            <person name="Matveyev A.V."/>
            <person name="Serrano M.G."/>
            <person name="Alves J.M."/>
            <person name="Parikh H."/>
            <person name="Huang B."/>
            <person name="Lee V."/>
            <person name="Espinosa-Alvarez O."/>
            <person name="Ortiz P.A."/>
            <person name="Costa-Martins A.G."/>
            <person name="Teixeira M.M."/>
            <person name="Buck G.A."/>
        </authorList>
    </citation>
    <scope>NUCLEOTIDE SEQUENCE [LARGE SCALE GENOMIC DNA]</scope>
    <source>
        <strain evidence="2 3">025E</strain>
    </source>
</reference>
<accession>A0A3R7M586</accession>
<dbReference type="GeneID" id="40314526"/>
<comment type="caution">
    <text evidence="2">The sequence shown here is derived from an EMBL/GenBank/DDBJ whole genome shotgun (WGS) entry which is preliminary data.</text>
</comment>
<dbReference type="RefSeq" id="XP_029232039.1">
    <property type="nucleotide sequence ID" value="XM_029367854.1"/>
</dbReference>
<dbReference type="OrthoDB" id="10671409at2759"/>
<keyword evidence="3" id="KW-1185">Reference proteome</keyword>
<feature type="region of interest" description="Disordered" evidence="1">
    <location>
        <begin position="627"/>
        <end position="651"/>
    </location>
</feature>
<feature type="region of interest" description="Disordered" evidence="1">
    <location>
        <begin position="490"/>
        <end position="509"/>
    </location>
</feature>
<feature type="region of interest" description="Disordered" evidence="1">
    <location>
        <begin position="788"/>
        <end position="829"/>
    </location>
</feature>
<protein>
    <submittedName>
        <fullName evidence="2">Uncharacterized protein</fullName>
    </submittedName>
</protein>
<gene>
    <name evidence="2" type="ORF">Tco025E_00915</name>
</gene>
<feature type="region of interest" description="Disordered" evidence="1">
    <location>
        <begin position="681"/>
        <end position="705"/>
    </location>
</feature>
<feature type="compositionally biased region" description="Polar residues" evidence="1">
    <location>
        <begin position="1"/>
        <end position="10"/>
    </location>
</feature>
<evidence type="ECO:0000313" key="2">
    <source>
        <dbReference type="EMBL" id="RNF26833.1"/>
    </source>
</evidence>
<organism evidence="2 3">
    <name type="scientific">Trypanosoma conorhini</name>
    <dbReference type="NCBI Taxonomy" id="83891"/>
    <lineage>
        <taxon>Eukaryota</taxon>
        <taxon>Discoba</taxon>
        <taxon>Euglenozoa</taxon>
        <taxon>Kinetoplastea</taxon>
        <taxon>Metakinetoplastina</taxon>
        <taxon>Trypanosomatida</taxon>
        <taxon>Trypanosomatidae</taxon>
        <taxon>Trypanosoma</taxon>
    </lineage>
</organism>
<feature type="compositionally biased region" description="Low complexity" evidence="1">
    <location>
        <begin position="38"/>
        <end position="56"/>
    </location>
</feature>
<feature type="region of interest" description="Disordered" evidence="1">
    <location>
        <begin position="557"/>
        <end position="611"/>
    </location>
</feature>
<feature type="compositionally biased region" description="Polar residues" evidence="1">
    <location>
        <begin position="17"/>
        <end position="37"/>
    </location>
</feature>
<dbReference type="AlphaFoldDB" id="A0A3R7M586"/>
<name>A0A3R7M586_9TRYP</name>
<evidence type="ECO:0000256" key="1">
    <source>
        <dbReference type="SAM" id="MobiDB-lite"/>
    </source>
</evidence>